<comment type="caution">
    <text evidence="2">The sequence shown here is derived from an EMBL/GenBank/DDBJ whole genome shotgun (WGS) entry which is preliminary data.</text>
</comment>
<evidence type="ECO:0000313" key="3">
    <source>
        <dbReference type="Proteomes" id="UP000778262"/>
    </source>
</evidence>
<dbReference type="SUPFAM" id="SSF52206">
    <property type="entry name" value="Hypothetical protein MTH538"/>
    <property type="match status" value="1"/>
</dbReference>
<dbReference type="Pfam" id="PF08937">
    <property type="entry name" value="ThsB_TIR"/>
    <property type="match status" value="1"/>
</dbReference>
<dbReference type="EMBL" id="RPBY01000013">
    <property type="protein sequence ID" value="NCH89966.1"/>
    <property type="molecule type" value="Genomic_DNA"/>
</dbReference>
<accession>A0A9Q4XTE7</accession>
<feature type="domain" description="Thoeris protein ThsB TIR-like" evidence="1">
    <location>
        <begin position="8"/>
        <end position="103"/>
    </location>
</feature>
<sequence>MAKEYKVFISHAWAYHDELEALRRLIDSRSYFNAEYSEVSKNEPIDSANASYIRTVLKRKILESNVLIGLAGIYASHSDWMTWELDTAIANGIPVIGVVPRGASRISTVVSSRAVEVVRWNTESIIAAIRKHAI</sequence>
<dbReference type="Gene3D" id="3.40.50.9200">
    <property type="entry name" value="Hypothetical protein MTH538"/>
    <property type="match status" value="1"/>
</dbReference>
<gene>
    <name evidence="2" type="ORF">EHJ13_21390</name>
</gene>
<evidence type="ECO:0000313" key="2">
    <source>
        <dbReference type="EMBL" id="NCH89966.1"/>
    </source>
</evidence>
<name>A0A9Q4XTE7_9ENTR</name>
<evidence type="ECO:0000259" key="1">
    <source>
        <dbReference type="Pfam" id="PF08937"/>
    </source>
</evidence>
<protein>
    <recommendedName>
        <fullName evidence="1">Thoeris protein ThsB TIR-like domain-containing protein</fullName>
    </recommendedName>
</protein>
<dbReference type="InterPro" id="IPR015032">
    <property type="entry name" value="ThsB__TIR-like_domain"/>
</dbReference>
<organism evidence="2 3">
    <name type="scientific">Cronobacter dublinensis</name>
    <dbReference type="NCBI Taxonomy" id="413497"/>
    <lineage>
        <taxon>Bacteria</taxon>
        <taxon>Pseudomonadati</taxon>
        <taxon>Pseudomonadota</taxon>
        <taxon>Gammaproteobacteria</taxon>
        <taxon>Enterobacterales</taxon>
        <taxon>Enterobacteriaceae</taxon>
        <taxon>Cronobacter</taxon>
    </lineage>
</organism>
<reference evidence="2" key="1">
    <citation type="submission" date="2018-11" db="EMBL/GenBank/DDBJ databases">
        <title>Genomics analysis of Putative Virulence Factors on Adhesion and Cytotoxicity for Cronobacter spp.</title>
        <authorList>
            <person name="Cui J."/>
        </authorList>
    </citation>
    <scope>NUCLEOTIDE SEQUENCE</scope>
    <source>
        <strain evidence="2">SD69</strain>
    </source>
</reference>
<dbReference type="Proteomes" id="UP000778262">
    <property type="component" value="Unassembled WGS sequence"/>
</dbReference>
<proteinExistence type="predicted"/>
<dbReference type="InterPro" id="IPR036490">
    <property type="entry name" value="ThsB_TIR-like_sf"/>
</dbReference>
<dbReference type="RefSeq" id="WP_105640937.1">
    <property type="nucleotide sequence ID" value="NZ_JASDAA010000018.1"/>
</dbReference>
<dbReference type="AlphaFoldDB" id="A0A9Q4XTE7"/>